<organism evidence="3 4">
    <name type="scientific">Fodinibius salipaludis</name>
    <dbReference type="NCBI Taxonomy" id="2032627"/>
    <lineage>
        <taxon>Bacteria</taxon>
        <taxon>Pseudomonadati</taxon>
        <taxon>Balneolota</taxon>
        <taxon>Balneolia</taxon>
        <taxon>Balneolales</taxon>
        <taxon>Balneolaceae</taxon>
        <taxon>Fodinibius</taxon>
    </lineage>
</organism>
<keyword evidence="4" id="KW-1185">Reference proteome</keyword>
<accession>A0A2A2G704</accession>
<proteinExistence type="inferred from homology"/>
<evidence type="ECO:0000256" key="1">
    <source>
        <dbReference type="ARBA" id="ARBA00007884"/>
    </source>
</evidence>
<name>A0A2A2G704_9BACT</name>
<dbReference type="InterPro" id="IPR039131">
    <property type="entry name" value="NDUFAF1"/>
</dbReference>
<dbReference type="PANTHER" id="PTHR13194">
    <property type="entry name" value="COMPLEX I INTERMEDIATE-ASSOCIATED PROTEIN 30"/>
    <property type="match status" value="1"/>
</dbReference>
<dbReference type="PANTHER" id="PTHR13194:SF19">
    <property type="entry name" value="NAD(P)-BINDING ROSSMANN-FOLD SUPERFAMILY PROTEIN"/>
    <property type="match status" value="1"/>
</dbReference>
<feature type="domain" description="NADH:ubiquinone oxidoreductase intermediate-associated protein 30" evidence="2">
    <location>
        <begin position="7"/>
        <end position="157"/>
    </location>
</feature>
<dbReference type="InterPro" id="IPR013857">
    <property type="entry name" value="NADH-UbQ_OxRdtase-assoc_prot30"/>
</dbReference>
<dbReference type="OrthoDB" id="442188at2"/>
<evidence type="ECO:0000313" key="4">
    <source>
        <dbReference type="Proteomes" id="UP000218831"/>
    </source>
</evidence>
<comment type="similarity">
    <text evidence="1">Belongs to the CIA30 family.</text>
</comment>
<sequence length="165" mass="19178">MRQQIIFEFNKNASLQNWKIVDDVVMGGRSQGEINLSPEGYGRFSGTVSLENNGGFSSVRFLPVGLEVDPQNKINIRLKGDGKRYQFRIKHDQQSSHSYVTYFETTGEWQEMTILLNDLYPTFRGRRLDQPNYNHDIIQELGFLIGNKKEQDFELMIDKIELIEP</sequence>
<protein>
    <submittedName>
        <fullName evidence="3">CIA30 family protein</fullName>
    </submittedName>
</protein>
<dbReference type="RefSeq" id="WP_095607790.1">
    <property type="nucleotide sequence ID" value="NZ_NSKE01000018.1"/>
</dbReference>
<dbReference type="InterPro" id="IPR008979">
    <property type="entry name" value="Galactose-bd-like_sf"/>
</dbReference>
<dbReference type="EMBL" id="NSKE01000018">
    <property type="protein sequence ID" value="PAU92639.1"/>
    <property type="molecule type" value="Genomic_DNA"/>
</dbReference>
<reference evidence="3 4" key="1">
    <citation type="submission" date="2017-08" db="EMBL/GenBank/DDBJ databases">
        <title>Aliifodinibius alkalisoli sp. nov., isolated from saline alkaline soil.</title>
        <authorList>
            <person name="Liu D."/>
            <person name="Zhang G."/>
        </authorList>
    </citation>
    <scope>NUCLEOTIDE SEQUENCE [LARGE SCALE GENOMIC DNA]</scope>
    <source>
        <strain evidence="3 4">WN023</strain>
    </source>
</reference>
<evidence type="ECO:0000313" key="3">
    <source>
        <dbReference type="EMBL" id="PAU92639.1"/>
    </source>
</evidence>
<gene>
    <name evidence="3" type="ORF">CK503_15725</name>
</gene>
<dbReference type="Pfam" id="PF08547">
    <property type="entry name" value="CIA30"/>
    <property type="match status" value="1"/>
</dbReference>
<dbReference type="Proteomes" id="UP000218831">
    <property type="component" value="Unassembled WGS sequence"/>
</dbReference>
<dbReference type="SUPFAM" id="SSF49785">
    <property type="entry name" value="Galactose-binding domain-like"/>
    <property type="match status" value="1"/>
</dbReference>
<dbReference type="AlphaFoldDB" id="A0A2A2G704"/>
<comment type="caution">
    <text evidence="3">The sequence shown here is derived from an EMBL/GenBank/DDBJ whole genome shotgun (WGS) entry which is preliminary data.</text>
</comment>
<evidence type="ECO:0000259" key="2">
    <source>
        <dbReference type="Pfam" id="PF08547"/>
    </source>
</evidence>